<comment type="caution">
    <text evidence="2">The sequence shown here is derived from an EMBL/GenBank/DDBJ whole genome shotgun (WGS) entry which is preliminary data.</text>
</comment>
<proteinExistence type="predicted"/>
<dbReference type="AlphaFoldDB" id="A0A7V5UDV2"/>
<evidence type="ECO:0000313" key="2">
    <source>
        <dbReference type="EMBL" id="HHJ51777.1"/>
    </source>
</evidence>
<protein>
    <submittedName>
        <fullName evidence="2">XRE family transcriptional regulator</fullName>
    </submittedName>
</protein>
<feature type="domain" description="HTH cro/C1-type" evidence="1">
    <location>
        <begin position="17"/>
        <end position="67"/>
    </location>
</feature>
<dbReference type="PROSITE" id="PS50943">
    <property type="entry name" value="HTH_CROC1"/>
    <property type="match status" value="1"/>
</dbReference>
<sequence>MEAKIDRRQVRQRIDWIRRQQGLSQQQFARELNISQPAVSQYLNRRIPPADVLLRIARLGQTTVEWILTGQKSYLYQSAQQPPAVAEAAPGYDAEWHFFQKMNRLPPEVRQALHLLIDRLVSATPAAPPPNDAGNSDR</sequence>
<dbReference type="SUPFAM" id="SSF47413">
    <property type="entry name" value="lambda repressor-like DNA-binding domains"/>
    <property type="match status" value="1"/>
</dbReference>
<dbReference type="CDD" id="cd00093">
    <property type="entry name" value="HTH_XRE"/>
    <property type="match status" value="1"/>
</dbReference>
<dbReference type="GO" id="GO:0003677">
    <property type="term" value="F:DNA binding"/>
    <property type="evidence" value="ECO:0007669"/>
    <property type="project" value="InterPro"/>
</dbReference>
<dbReference type="Proteomes" id="UP000886124">
    <property type="component" value="Unassembled WGS sequence"/>
</dbReference>
<dbReference type="InterPro" id="IPR010982">
    <property type="entry name" value="Lambda_DNA-bd_dom_sf"/>
</dbReference>
<dbReference type="InterPro" id="IPR001387">
    <property type="entry name" value="Cro/C1-type_HTH"/>
</dbReference>
<organism evidence="2">
    <name type="scientific">Caldithrix abyssi</name>
    <dbReference type="NCBI Taxonomy" id="187145"/>
    <lineage>
        <taxon>Bacteria</taxon>
        <taxon>Pseudomonadati</taxon>
        <taxon>Calditrichota</taxon>
        <taxon>Calditrichia</taxon>
        <taxon>Calditrichales</taxon>
        <taxon>Calditrichaceae</taxon>
        <taxon>Caldithrix</taxon>
    </lineage>
</organism>
<dbReference type="Gene3D" id="1.10.260.40">
    <property type="entry name" value="lambda repressor-like DNA-binding domains"/>
    <property type="match status" value="1"/>
</dbReference>
<evidence type="ECO:0000259" key="1">
    <source>
        <dbReference type="PROSITE" id="PS50943"/>
    </source>
</evidence>
<dbReference type="Pfam" id="PF01381">
    <property type="entry name" value="HTH_3"/>
    <property type="match status" value="1"/>
</dbReference>
<reference evidence="2" key="1">
    <citation type="journal article" date="2020" name="mSystems">
        <title>Genome- and Community-Level Interaction Insights into Carbon Utilization and Element Cycling Functions of Hydrothermarchaeota in Hydrothermal Sediment.</title>
        <authorList>
            <person name="Zhou Z."/>
            <person name="Liu Y."/>
            <person name="Xu W."/>
            <person name="Pan J."/>
            <person name="Luo Z.H."/>
            <person name="Li M."/>
        </authorList>
    </citation>
    <scope>NUCLEOTIDE SEQUENCE [LARGE SCALE GENOMIC DNA]</scope>
    <source>
        <strain evidence="2">HyVt-527</strain>
    </source>
</reference>
<accession>A0A7V5UDV2</accession>
<dbReference type="EMBL" id="DROD01000085">
    <property type="protein sequence ID" value="HHJ51777.1"/>
    <property type="molecule type" value="Genomic_DNA"/>
</dbReference>
<gene>
    <name evidence="2" type="ORF">ENJ89_01165</name>
</gene>
<name>A0A7V5UDV2_CALAY</name>
<dbReference type="SMART" id="SM00530">
    <property type="entry name" value="HTH_XRE"/>
    <property type="match status" value="1"/>
</dbReference>